<organism evidence="1">
    <name type="scientific">marine sediment metagenome</name>
    <dbReference type="NCBI Taxonomy" id="412755"/>
    <lineage>
        <taxon>unclassified sequences</taxon>
        <taxon>metagenomes</taxon>
        <taxon>ecological metagenomes</taxon>
    </lineage>
</organism>
<dbReference type="EMBL" id="LAZR01054144">
    <property type="protein sequence ID" value="KKK79187.1"/>
    <property type="molecule type" value="Genomic_DNA"/>
</dbReference>
<evidence type="ECO:0000313" key="1">
    <source>
        <dbReference type="EMBL" id="KKK79187.1"/>
    </source>
</evidence>
<gene>
    <name evidence="1" type="ORF">LCGC14_2836030</name>
</gene>
<protein>
    <submittedName>
        <fullName evidence="1">Uncharacterized protein</fullName>
    </submittedName>
</protein>
<reference evidence="1" key="1">
    <citation type="journal article" date="2015" name="Nature">
        <title>Complex archaea that bridge the gap between prokaryotes and eukaryotes.</title>
        <authorList>
            <person name="Spang A."/>
            <person name="Saw J.H."/>
            <person name="Jorgensen S.L."/>
            <person name="Zaremba-Niedzwiedzka K."/>
            <person name="Martijn J."/>
            <person name="Lind A.E."/>
            <person name="van Eijk R."/>
            <person name="Schleper C."/>
            <person name="Guy L."/>
            <person name="Ettema T.J."/>
        </authorList>
    </citation>
    <scope>NUCLEOTIDE SEQUENCE</scope>
</reference>
<dbReference type="AlphaFoldDB" id="A0A0F8YCJ8"/>
<sequence length="306" mass="33954">MTVGDATLRQGHHCAWWGDANWKGYWYPLRNSNTDYRRFTKGFLESPILDANITDESDPKPRPLWWTVELWGFETVQEPIVGLVSNLFESPERAWQPDNPSGGPPNATRHTHLQARVFYMNNSEYTRWIDVDIGSGTRLSVQADQVFVGLLVPPDALPVSRGSRNKTTFTGNLDDGERLTQALVGGTISLSPYSTIGRNICTNTKQVLIPSDAVNTVIPIPPAAKRVQVYAQKDGAIPDPCWQTGIMRAPADVFTPGFPDSGALFIDPTARRTLNQIDIPQHASAIVVPTPSEEPRILTFVFELDT</sequence>
<accession>A0A0F8YCJ8</accession>
<proteinExistence type="predicted"/>
<name>A0A0F8YCJ8_9ZZZZ</name>
<comment type="caution">
    <text evidence="1">The sequence shown here is derived from an EMBL/GenBank/DDBJ whole genome shotgun (WGS) entry which is preliminary data.</text>
</comment>